<gene>
    <name evidence="1" type="ORF">ACFU0X_10170</name>
</gene>
<dbReference type="RefSeq" id="WP_381726205.1">
    <property type="nucleotide sequence ID" value="NZ_JBHVBU010000021.1"/>
</dbReference>
<organism evidence="1 2">
    <name type="scientific">Streptomyces cellulosae</name>
    <dbReference type="NCBI Taxonomy" id="1968"/>
    <lineage>
        <taxon>Bacteria</taxon>
        <taxon>Bacillati</taxon>
        <taxon>Actinomycetota</taxon>
        <taxon>Actinomycetes</taxon>
        <taxon>Kitasatosporales</taxon>
        <taxon>Streptomycetaceae</taxon>
        <taxon>Streptomyces</taxon>
    </lineage>
</organism>
<dbReference type="EMBL" id="JBHVBU010000021">
    <property type="protein sequence ID" value="MFE7963403.1"/>
    <property type="molecule type" value="Genomic_DNA"/>
</dbReference>
<sequence>MPTTIERPTAFFTSPLLTHEPGSRVFFARDPERAPLTVLERIYAPCGLREDVVCQAPDADPVYVTPYLLVRVEEAQRPTRDQLDTAWRDMTRAIREHTRACRWCRRQTTSWKSEQRCVHGLQMLDARRDLIAYRTSVQPWLDGQPIEPRLAYRGQRVTVRQPGKPDVDGTVTTVSFPDDGSFHQHQPGDDGLVFVNLPGRVVPELLPIEHVYPRP</sequence>
<evidence type="ECO:0000313" key="1">
    <source>
        <dbReference type="EMBL" id="MFE7963403.1"/>
    </source>
</evidence>
<name>A0ABW6JDG3_STRCE</name>
<accession>A0ABW6JDG3</accession>
<dbReference type="Proteomes" id="UP001600650">
    <property type="component" value="Unassembled WGS sequence"/>
</dbReference>
<proteinExistence type="predicted"/>
<protein>
    <submittedName>
        <fullName evidence="1">Uncharacterized protein</fullName>
    </submittedName>
</protein>
<evidence type="ECO:0000313" key="2">
    <source>
        <dbReference type="Proteomes" id="UP001600650"/>
    </source>
</evidence>
<keyword evidence="2" id="KW-1185">Reference proteome</keyword>
<comment type="caution">
    <text evidence="1">The sequence shown here is derived from an EMBL/GenBank/DDBJ whole genome shotgun (WGS) entry which is preliminary data.</text>
</comment>
<reference evidence="1 2" key="1">
    <citation type="submission" date="2024-09" db="EMBL/GenBank/DDBJ databases">
        <title>The Natural Products Discovery Center: Release of the First 8490 Sequenced Strains for Exploring Actinobacteria Biosynthetic Diversity.</title>
        <authorList>
            <person name="Kalkreuter E."/>
            <person name="Kautsar S.A."/>
            <person name="Yang D."/>
            <person name="Bader C.D."/>
            <person name="Teijaro C.N."/>
            <person name="Fluegel L."/>
            <person name="Davis C.M."/>
            <person name="Simpson J.R."/>
            <person name="Lauterbach L."/>
            <person name="Steele A.D."/>
            <person name="Gui C."/>
            <person name="Meng S."/>
            <person name="Li G."/>
            <person name="Viehrig K."/>
            <person name="Ye F."/>
            <person name="Su P."/>
            <person name="Kiefer A.F."/>
            <person name="Nichols A."/>
            <person name="Cepeda A.J."/>
            <person name="Yan W."/>
            <person name="Fan B."/>
            <person name="Jiang Y."/>
            <person name="Adhikari A."/>
            <person name="Zheng C.-J."/>
            <person name="Schuster L."/>
            <person name="Cowan T.M."/>
            <person name="Smanski M.J."/>
            <person name="Chevrette M.G."/>
            <person name="De Carvalho L.P.S."/>
            <person name="Shen B."/>
        </authorList>
    </citation>
    <scope>NUCLEOTIDE SEQUENCE [LARGE SCALE GENOMIC DNA]</scope>
    <source>
        <strain evidence="1 2">NPDC057399</strain>
    </source>
</reference>